<evidence type="ECO:0000313" key="5">
    <source>
        <dbReference type="Proteomes" id="UP000232412"/>
    </source>
</evidence>
<dbReference type="CDD" id="cd06464">
    <property type="entry name" value="ACD_sHsps-like"/>
    <property type="match status" value="1"/>
</dbReference>
<evidence type="ECO:0000259" key="3">
    <source>
        <dbReference type="PROSITE" id="PS01031"/>
    </source>
</evidence>
<dbReference type="InterPro" id="IPR002068">
    <property type="entry name" value="A-crystallin/Hsp20_dom"/>
</dbReference>
<accession>A0A2H1EFW2</accession>
<dbReference type="Pfam" id="PF00011">
    <property type="entry name" value="HSP20"/>
    <property type="match status" value="1"/>
</dbReference>
<feature type="domain" description="SHSP" evidence="3">
    <location>
        <begin position="50"/>
        <end position="165"/>
    </location>
</feature>
<name>A0A2H1EFW2_9ARCH</name>
<evidence type="ECO:0000256" key="2">
    <source>
        <dbReference type="RuleBase" id="RU003616"/>
    </source>
</evidence>
<evidence type="ECO:0000256" key="1">
    <source>
        <dbReference type="PROSITE-ProRule" id="PRU00285"/>
    </source>
</evidence>
<keyword evidence="5" id="KW-1185">Reference proteome</keyword>
<organism evidence="4 5">
    <name type="scientific">Nitrosotalea sinensis</name>
    <dbReference type="NCBI Taxonomy" id="1499975"/>
    <lineage>
        <taxon>Archaea</taxon>
        <taxon>Nitrososphaerota</taxon>
        <taxon>Nitrososphaeria</taxon>
        <taxon>Nitrosotaleales</taxon>
        <taxon>Nitrosotaleaceae</taxon>
        <taxon>Nitrosotalea</taxon>
    </lineage>
</organism>
<dbReference type="Gene3D" id="2.60.40.790">
    <property type="match status" value="1"/>
</dbReference>
<dbReference type="InterPro" id="IPR008978">
    <property type="entry name" value="HSP20-like_chaperone"/>
</dbReference>
<dbReference type="Proteomes" id="UP000232412">
    <property type="component" value="Unassembled WGS sequence"/>
</dbReference>
<dbReference type="AlphaFoldDB" id="A0A2H1EFW2"/>
<comment type="similarity">
    <text evidence="1 2">Belongs to the small heat shock protein (HSP20) family.</text>
</comment>
<gene>
    <name evidence="4" type="ORF">NSIN_20435</name>
</gene>
<proteinExistence type="inferred from homology"/>
<dbReference type="EMBL" id="FRFC01000003">
    <property type="protein sequence ID" value="SHO44777.1"/>
    <property type="molecule type" value="Genomic_DNA"/>
</dbReference>
<reference evidence="5" key="1">
    <citation type="submission" date="2016-12" db="EMBL/GenBank/DDBJ databases">
        <authorList>
            <person name="Herbold C."/>
        </authorList>
    </citation>
    <scope>NUCLEOTIDE SEQUENCE [LARGE SCALE GENOMIC DNA]</scope>
</reference>
<dbReference type="PANTHER" id="PTHR11527">
    <property type="entry name" value="HEAT-SHOCK PROTEIN 20 FAMILY MEMBER"/>
    <property type="match status" value="1"/>
</dbReference>
<protein>
    <recommendedName>
        <fullName evidence="3">SHSP domain-containing protein</fullName>
    </recommendedName>
</protein>
<dbReference type="InterPro" id="IPR031107">
    <property type="entry name" value="Small_HSP"/>
</dbReference>
<sequence length="165" mass="18927">MLQMDKPQKKSEVSNEISPYWKAGWLEMDRVFDNFRRDLERSLSMFPHIGVPSFPTSAMSCDIIDEGDKFMINANMPGIQKDEIKLNITENSVEISAQHKEETDEKKKNYVRKERRETSYYRTLSLPEKVSSSKAKAKMNNGILNIEIPKVTPTPKSKGSSIPVQ</sequence>
<dbReference type="PROSITE" id="PS01031">
    <property type="entry name" value="SHSP"/>
    <property type="match status" value="1"/>
</dbReference>
<dbReference type="SUPFAM" id="SSF49764">
    <property type="entry name" value="HSP20-like chaperones"/>
    <property type="match status" value="1"/>
</dbReference>
<evidence type="ECO:0000313" key="4">
    <source>
        <dbReference type="EMBL" id="SHO44777.1"/>
    </source>
</evidence>